<dbReference type="EMBL" id="KZ990698">
    <property type="protein sequence ID" value="RKP23775.1"/>
    <property type="molecule type" value="Genomic_DNA"/>
</dbReference>
<sequence>MTRESNIERASTVATLGTVAWRLKPYLTKTNVNFLVQRLVQSKIISASAAPALTASLSALSGAGIVLMLGYASYEIYKICTDIRERCKREEAPLQVAGKDGESKDDDDDAEADAAAEADDGTSHIEPLTEEQFRHLQENGKLVAISSTPEITHQPMQDANLQQEEIPPHDTLLQQNKELQDIVNTLLITMNELRTTVAVQENHNEQLQHMLLSEFGEQEHTNILAHSNSQTGIIQQDQAGNLQHAANEDHNNDQASNIDILAHGANSEDEDDEDEDSSLASSIMYFIASDEHANDPHTPLSASPAPSVASSVVWDEEEQQQEIVAPFAPQPPIFDINDICLYDLSDLI</sequence>
<evidence type="ECO:0000313" key="2">
    <source>
        <dbReference type="EMBL" id="RKP23775.1"/>
    </source>
</evidence>
<accession>A0A4P9YVF1</accession>
<gene>
    <name evidence="2" type="ORF">SYNPS1DRAFT_30471</name>
</gene>
<feature type="region of interest" description="Disordered" evidence="1">
    <location>
        <begin position="94"/>
        <end position="124"/>
    </location>
</feature>
<proteinExistence type="predicted"/>
<organism evidence="2 3">
    <name type="scientific">Syncephalis pseudoplumigaleata</name>
    <dbReference type="NCBI Taxonomy" id="1712513"/>
    <lineage>
        <taxon>Eukaryota</taxon>
        <taxon>Fungi</taxon>
        <taxon>Fungi incertae sedis</taxon>
        <taxon>Zoopagomycota</taxon>
        <taxon>Zoopagomycotina</taxon>
        <taxon>Zoopagomycetes</taxon>
        <taxon>Zoopagales</taxon>
        <taxon>Piptocephalidaceae</taxon>
        <taxon>Syncephalis</taxon>
    </lineage>
</organism>
<reference evidence="3" key="1">
    <citation type="journal article" date="2018" name="Nat. Microbiol.">
        <title>Leveraging single-cell genomics to expand the fungal tree of life.</title>
        <authorList>
            <person name="Ahrendt S.R."/>
            <person name="Quandt C.A."/>
            <person name="Ciobanu D."/>
            <person name="Clum A."/>
            <person name="Salamov A."/>
            <person name="Andreopoulos B."/>
            <person name="Cheng J.F."/>
            <person name="Woyke T."/>
            <person name="Pelin A."/>
            <person name="Henrissat B."/>
            <person name="Reynolds N.K."/>
            <person name="Benny G.L."/>
            <person name="Smith M.E."/>
            <person name="James T.Y."/>
            <person name="Grigoriev I.V."/>
        </authorList>
    </citation>
    <scope>NUCLEOTIDE SEQUENCE [LARGE SCALE GENOMIC DNA]</scope>
    <source>
        <strain evidence="3">Benny S71-1</strain>
    </source>
</reference>
<keyword evidence="3" id="KW-1185">Reference proteome</keyword>
<name>A0A4P9YVF1_9FUNG</name>
<evidence type="ECO:0000256" key="1">
    <source>
        <dbReference type="SAM" id="MobiDB-lite"/>
    </source>
</evidence>
<evidence type="ECO:0000313" key="3">
    <source>
        <dbReference type="Proteomes" id="UP000278143"/>
    </source>
</evidence>
<feature type="compositionally biased region" description="Acidic residues" evidence="1">
    <location>
        <begin position="103"/>
        <end position="120"/>
    </location>
</feature>
<protein>
    <submittedName>
        <fullName evidence="2">Uncharacterized protein</fullName>
    </submittedName>
</protein>
<dbReference type="AlphaFoldDB" id="A0A4P9YVF1"/>
<dbReference type="Proteomes" id="UP000278143">
    <property type="component" value="Unassembled WGS sequence"/>
</dbReference>